<gene>
    <name evidence="2" type="ORF">DFQ06_1351</name>
</gene>
<keyword evidence="1" id="KW-0732">Signal</keyword>
<name>A0A4V3HHD4_9FLAO</name>
<proteinExistence type="predicted"/>
<reference evidence="2 3" key="1">
    <citation type="submission" date="2019-03" db="EMBL/GenBank/DDBJ databases">
        <title>Genomic Encyclopedia of Type Strains, Phase III (KMG-III): the genomes of soil and plant-associated and newly described type strains.</title>
        <authorList>
            <person name="Whitman W."/>
        </authorList>
    </citation>
    <scope>NUCLEOTIDE SEQUENCE [LARGE SCALE GENOMIC DNA]</scope>
    <source>
        <strain evidence="2 3">CECT 8301</strain>
    </source>
</reference>
<organism evidence="2 3">
    <name type="scientific">Algibacter lectus</name>
    <dbReference type="NCBI Taxonomy" id="221126"/>
    <lineage>
        <taxon>Bacteria</taxon>
        <taxon>Pseudomonadati</taxon>
        <taxon>Bacteroidota</taxon>
        <taxon>Flavobacteriia</taxon>
        <taxon>Flavobacteriales</taxon>
        <taxon>Flavobacteriaceae</taxon>
        <taxon>Algibacter</taxon>
    </lineage>
</organism>
<comment type="caution">
    <text evidence="2">The sequence shown here is derived from an EMBL/GenBank/DDBJ whole genome shotgun (WGS) entry which is preliminary data.</text>
</comment>
<accession>A0A4V3HHD4</accession>
<keyword evidence="3" id="KW-1185">Reference proteome</keyword>
<sequence>MKFKSRFFSLFKSTIFILILTCITVTSCEDDDDTSEDCFKPTFTTAHTSGTSYVFSPEFEILNGTEIKEAYNLKFFVDGEYKYQALGAAWDDGEFRTTLEPGTHEVCFELTTNDCTETRTSCETIEVADCFIPDFNISLFSEGYYQIQPNFDVIDGTSIKAGYDLKYYLDGEYKNTAWGDGFDQGNFFISLDPGTYEVCYGLITDACPEEQFSCKTVTVPKL</sequence>
<evidence type="ECO:0000313" key="2">
    <source>
        <dbReference type="EMBL" id="TDY64441.1"/>
    </source>
</evidence>
<dbReference type="EMBL" id="SORL01000007">
    <property type="protein sequence ID" value="TDY64441.1"/>
    <property type="molecule type" value="Genomic_DNA"/>
</dbReference>
<protein>
    <submittedName>
        <fullName evidence="2">Uncharacterized protein</fullName>
    </submittedName>
</protein>
<feature type="chain" id="PRO_5020977193" evidence="1">
    <location>
        <begin position="28"/>
        <end position="222"/>
    </location>
</feature>
<dbReference type="PROSITE" id="PS51257">
    <property type="entry name" value="PROKAR_LIPOPROTEIN"/>
    <property type="match status" value="1"/>
</dbReference>
<evidence type="ECO:0000256" key="1">
    <source>
        <dbReference type="SAM" id="SignalP"/>
    </source>
</evidence>
<dbReference type="Proteomes" id="UP000294824">
    <property type="component" value="Unassembled WGS sequence"/>
</dbReference>
<feature type="signal peptide" evidence="1">
    <location>
        <begin position="1"/>
        <end position="27"/>
    </location>
</feature>
<dbReference type="RefSeq" id="WP_133966748.1">
    <property type="nucleotide sequence ID" value="NZ_SORL01000007.1"/>
</dbReference>
<evidence type="ECO:0000313" key="3">
    <source>
        <dbReference type="Proteomes" id="UP000294824"/>
    </source>
</evidence>
<dbReference type="AlphaFoldDB" id="A0A4V3HHD4"/>